<dbReference type="Pfam" id="PF00534">
    <property type="entry name" value="Glycos_transf_1"/>
    <property type="match status" value="1"/>
</dbReference>
<evidence type="ECO:0000259" key="3">
    <source>
        <dbReference type="Pfam" id="PF13439"/>
    </source>
</evidence>
<name>I3ZE41_TERRK</name>
<dbReference type="OrthoDB" id="9802525at2"/>
<feature type="domain" description="Glycosyltransferase subfamily 4-like N-terminal" evidence="3">
    <location>
        <begin position="15"/>
        <end position="176"/>
    </location>
</feature>
<dbReference type="AlphaFoldDB" id="I3ZE41"/>
<dbReference type="Proteomes" id="UP000006056">
    <property type="component" value="Chromosome"/>
</dbReference>
<gene>
    <name evidence="4" type="ordered locus">Terro_1199</name>
</gene>
<dbReference type="KEGG" id="trs:Terro_1199"/>
<protein>
    <submittedName>
        <fullName evidence="4">Glycosyltransferase</fullName>
    </submittedName>
</protein>
<dbReference type="Gene3D" id="3.40.50.2000">
    <property type="entry name" value="Glycogen Phosphorylase B"/>
    <property type="match status" value="2"/>
</dbReference>
<feature type="domain" description="Glycosyl transferase family 1" evidence="2">
    <location>
        <begin position="180"/>
        <end position="340"/>
    </location>
</feature>
<accession>I3ZE41</accession>
<dbReference type="CDD" id="cd03809">
    <property type="entry name" value="GT4_MtfB-like"/>
    <property type="match status" value="1"/>
</dbReference>
<proteinExistence type="predicted"/>
<reference evidence="4 5" key="1">
    <citation type="submission" date="2012-06" db="EMBL/GenBank/DDBJ databases">
        <title>Complete genome of Terriglobus roseus DSM 18391.</title>
        <authorList>
            <consortium name="US DOE Joint Genome Institute (JGI-PGF)"/>
            <person name="Lucas S."/>
            <person name="Copeland A."/>
            <person name="Lapidus A."/>
            <person name="Glavina del Rio T."/>
            <person name="Dalin E."/>
            <person name="Tice H."/>
            <person name="Bruce D."/>
            <person name="Goodwin L."/>
            <person name="Pitluck S."/>
            <person name="Peters L."/>
            <person name="Mikhailova N."/>
            <person name="Munk A.C.C."/>
            <person name="Kyrpides N."/>
            <person name="Mavromatis K."/>
            <person name="Ivanova N."/>
            <person name="Brettin T."/>
            <person name="Detter J.C."/>
            <person name="Han C."/>
            <person name="Larimer F."/>
            <person name="Land M."/>
            <person name="Hauser L."/>
            <person name="Markowitz V."/>
            <person name="Cheng J.-F."/>
            <person name="Hugenholtz P."/>
            <person name="Woyke T."/>
            <person name="Wu D."/>
            <person name="Brambilla E."/>
            <person name="Klenk H.-P."/>
            <person name="Eisen J.A."/>
        </authorList>
    </citation>
    <scope>NUCLEOTIDE SEQUENCE [LARGE SCALE GENOMIC DNA]</scope>
    <source>
        <strain evidence="5">DSM 18391 / NRRL B-41598 / KBS 63</strain>
    </source>
</reference>
<evidence type="ECO:0000313" key="5">
    <source>
        <dbReference type="Proteomes" id="UP000006056"/>
    </source>
</evidence>
<evidence type="ECO:0000259" key="2">
    <source>
        <dbReference type="Pfam" id="PF00534"/>
    </source>
</evidence>
<organism evidence="4 5">
    <name type="scientific">Terriglobus roseus (strain DSM 18391 / NRRL B-41598 / KBS 63)</name>
    <dbReference type="NCBI Taxonomy" id="926566"/>
    <lineage>
        <taxon>Bacteria</taxon>
        <taxon>Pseudomonadati</taxon>
        <taxon>Acidobacteriota</taxon>
        <taxon>Terriglobia</taxon>
        <taxon>Terriglobales</taxon>
        <taxon>Acidobacteriaceae</taxon>
        <taxon>Terriglobus</taxon>
    </lineage>
</organism>
<dbReference type="GO" id="GO:0016757">
    <property type="term" value="F:glycosyltransferase activity"/>
    <property type="evidence" value="ECO:0007669"/>
    <property type="project" value="InterPro"/>
</dbReference>
<dbReference type="STRING" id="926566.Terro_1199"/>
<dbReference type="RefSeq" id="WP_014785078.1">
    <property type="nucleotide sequence ID" value="NC_018014.1"/>
</dbReference>
<dbReference type="HOGENOM" id="CLU_009583_27_5_0"/>
<dbReference type="GO" id="GO:0009103">
    <property type="term" value="P:lipopolysaccharide biosynthetic process"/>
    <property type="evidence" value="ECO:0007669"/>
    <property type="project" value="TreeGrafter"/>
</dbReference>
<dbReference type="SUPFAM" id="SSF53756">
    <property type="entry name" value="UDP-Glycosyltransferase/glycogen phosphorylase"/>
    <property type="match status" value="1"/>
</dbReference>
<dbReference type="PANTHER" id="PTHR46401">
    <property type="entry name" value="GLYCOSYLTRANSFERASE WBBK-RELATED"/>
    <property type="match status" value="1"/>
</dbReference>
<dbReference type="PANTHER" id="PTHR46401:SF2">
    <property type="entry name" value="GLYCOSYLTRANSFERASE WBBK-RELATED"/>
    <property type="match status" value="1"/>
</dbReference>
<dbReference type="InterPro" id="IPR001296">
    <property type="entry name" value="Glyco_trans_1"/>
</dbReference>
<evidence type="ECO:0000256" key="1">
    <source>
        <dbReference type="ARBA" id="ARBA00022679"/>
    </source>
</evidence>
<keyword evidence="5" id="KW-1185">Reference proteome</keyword>
<evidence type="ECO:0000313" key="4">
    <source>
        <dbReference type="EMBL" id="AFL87509.1"/>
    </source>
</evidence>
<dbReference type="EMBL" id="CP003379">
    <property type="protein sequence ID" value="AFL87509.1"/>
    <property type="molecule type" value="Genomic_DNA"/>
</dbReference>
<dbReference type="InterPro" id="IPR028098">
    <property type="entry name" value="Glyco_trans_4-like_N"/>
</dbReference>
<dbReference type="eggNOG" id="COG0438">
    <property type="taxonomic scope" value="Bacteria"/>
</dbReference>
<sequence length="389" mass="43186">MRVTLPFVSAARQVSGVQRHAVNVAKSLLLSQEITALTIVVAPWQEHLIEMLPADERLKLVFTTFKDSSWSRNRWYYDGLPTICEAADIVHLSYPVPVHHSAYPCPIVTSLHDMYPFDLPENFGLVKGHFNRYVLRSCLHAVDAIACVSQSTMARLEIVEPRLALTKAVVIPNAVEPGPEERPRILRPRSAPFLLCVAQHRRNKQLLLLLEVFVALLRSGAVSGNMQLIIVGISGPETPAIHAVIRKYRLEDRVRTVSGLSDRQLQELYQRCDALIAPSSIEGFGLPVVEAILAGCRVVCSDIAAFREVGNSSCNFVRLGTHEVGEFVAAIEKALRRPKPRPVKRPDLSLGAVSEQYLSLYRSLLQPISETASSRLAGAAVKRRREVEV</sequence>
<dbReference type="Pfam" id="PF13439">
    <property type="entry name" value="Glyco_transf_4"/>
    <property type="match status" value="1"/>
</dbReference>
<keyword evidence="1 4" id="KW-0808">Transferase</keyword>